<sequence>MKTIFRIAQTELRLFFYSPIAWLILIIFAFQAGMAFCDTFSYQLQNKALGRGQIPFQTVILLLGDSGSFFKVLNNLYLYIPLLTMALMSREYSSGSIKLLYSSPVTNFQIIGGKFLAMMLYGGLMLVILLLQVVFAFIFVKNLDIPLILSGLLGIYLVLCAYSAIGLFMSTLTSYQIVAAVGTLVILTCLNFVGGLWQDIPVVQEITWWLSLSGRAKTFTAGLICSEDVVYFGVVIGLFLTLSVLKLQSTKQHYSWWWRWARYGGMVCIALGIGYLTSKPMFMCYYDTTETEHNTITREGQRVMNLIDDQLTITMYVNLLDKSAPAGMPENQMSNLRELKPFLRFKPDTRLKYVYFYDSTDHSRFRGATASLPLREQMLKICDDEDLDPEFFLSPEEIHRQIDLTSEGNRMIYLLERANGRKSFLRFYDGMDIRPRETEITVALKRLVTDASRIVFLTGHGERSLYWNDKGGLYSLIQRNGRNALVNQGFDVDTLNLTGRTVIPEDIDILVIAAPEKRFSPQEQGLLDSYIAKGGNLIITGEPGKQELMNGLVKNLGIGFKEGIILQHEEADWEEDFIVGDIAESGAQQTGVGAGLLARQYQVAFPGTTALSFNAGYGFQGVPIVEYAGDTLMLALKRQLGGEEQCIIVSGDADWFSTEGLALRKDDVRLNNFGLFMEMLHYMTYQQFPVDNSRPSPTDDTHYLDIADIGWIKGLFIGLIPLLVLGGAIGFRLKRKRQ</sequence>
<dbReference type="Proteomes" id="UP000284243">
    <property type="component" value="Unassembled WGS sequence"/>
</dbReference>
<keyword evidence="1" id="KW-0472">Membrane</keyword>
<feature type="transmembrane region" description="Helical" evidence="1">
    <location>
        <begin position="711"/>
        <end position="733"/>
    </location>
</feature>
<feature type="transmembrane region" description="Helical" evidence="1">
    <location>
        <begin position="115"/>
        <end position="139"/>
    </location>
</feature>
<feature type="transmembrane region" description="Helical" evidence="1">
    <location>
        <begin position="229"/>
        <end position="248"/>
    </location>
</feature>
<feature type="transmembrane region" description="Helical" evidence="1">
    <location>
        <begin position="260"/>
        <end position="278"/>
    </location>
</feature>
<protein>
    <submittedName>
        <fullName evidence="3">ABC transporter</fullName>
    </submittedName>
</protein>
<feature type="transmembrane region" description="Helical" evidence="1">
    <location>
        <begin position="177"/>
        <end position="197"/>
    </location>
</feature>
<dbReference type="EMBL" id="QRYC01000002">
    <property type="protein sequence ID" value="RGU58498.1"/>
    <property type="molecule type" value="Genomic_DNA"/>
</dbReference>
<dbReference type="InterPro" id="IPR019196">
    <property type="entry name" value="ABC_transp_unknown"/>
</dbReference>
<comment type="caution">
    <text evidence="3">The sequence shown here is derived from an EMBL/GenBank/DDBJ whole genome shotgun (WGS) entry which is preliminary data.</text>
</comment>
<dbReference type="AlphaFoldDB" id="A0A412TX90"/>
<dbReference type="GO" id="GO:0005886">
    <property type="term" value="C:plasma membrane"/>
    <property type="evidence" value="ECO:0007669"/>
    <property type="project" value="UniProtKB-SubCell"/>
</dbReference>
<evidence type="ECO:0000256" key="1">
    <source>
        <dbReference type="SAM" id="Phobius"/>
    </source>
</evidence>
<dbReference type="GO" id="GO:0140359">
    <property type="term" value="F:ABC-type transporter activity"/>
    <property type="evidence" value="ECO:0007669"/>
    <property type="project" value="InterPro"/>
</dbReference>
<accession>A0A412TX90</accession>
<evidence type="ECO:0000313" key="4">
    <source>
        <dbReference type="Proteomes" id="UP000284243"/>
    </source>
</evidence>
<evidence type="ECO:0000313" key="3">
    <source>
        <dbReference type="EMBL" id="RGU58498.1"/>
    </source>
</evidence>
<gene>
    <name evidence="3" type="ORF">DWW57_01940</name>
</gene>
<keyword evidence="1" id="KW-0812">Transmembrane</keyword>
<feature type="transmembrane region" description="Helical" evidence="1">
    <location>
        <begin position="12"/>
        <end position="36"/>
    </location>
</feature>
<dbReference type="Pfam" id="PF09822">
    <property type="entry name" value="ABC_transp_aux"/>
    <property type="match status" value="1"/>
</dbReference>
<dbReference type="Pfam" id="PF12679">
    <property type="entry name" value="ABC2_membrane_2"/>
    <property type="match status" value="1"/>
</dbReference>
<evidence type="ECO:0000259" key="2">
    <source>
        <dbReference type="Pfam" id="PF09822"/>
    </source>
</evidence>
<feature type="domain" description="ABC-type uncharacterised transport system" evidence="2">
    <location>
        <begin position="453"/>
        <end position="550"/>
    </location>
</feature>
<feature type="transmembrane region" description="Helical" evidence="1">
    <location>
        <begin position="145"/>
        <end position="165"/>
    </location>
</feature>
<keyword evidence="1" id="KW-1133">Transmembrane helix</keyword>
<name>A0A412TX90_9BACT</name>
<proteinExistence type="predicted"/>
<dbReference type="RefSeq" id="WP_118159923.1">
    <property type="nucleotide sequence ID" value="NZ_JADNDE010000107.1"/>
</dbReference>
<reference evidence="3 4" key="1">
    <citation type="submission" date="2018-08" db="EMBL/GenBank/DDBJ databases">
        <title>A genome reference for cultivated species of the human gut microbiota.</title>
        <authorList>
            <person name="Zou Y."/>
            <person name="Xue W."/>
            <person name="Luo G."/>
        </authorList>
    </citation>
    <scope>NUCLEOTIDE SEQUENCE [LARGE SCALE GENOMIC DNA]</scope>
    <source>
        <strain evidence="3 4">AF16-14</strain>
    </source>
</reference>
<organism evidence="3 4">
    <name type="scientific">Odoribacter splanchnicus</name>
    <dbReference type="NCBI Taxonomy" id="28118"/>
    <lineage>
        <taxon>Bacteria</taxon>
        <taxon>Pseudomonadati</taxon>
        <taxon>Bacteroidota</taxon>
        <taxon>Bacteroidia</taxon>
        <taxon>Bacteroidales</taxon>
        <taxon>Odoribacteraceae</taxon>
        <taxon>Odoribacter</taxon>
    </lineage>
</organism>